<dbReference type="PANTHER" id="PTHR35008:SF4">
    <property type="entry name" value="BLL4482 PROTEIN"/>
    <property type="match status" value="1"/>
</dbReference>
<feature type="non-terminal residue" evidence="6">
    <location>
        <position position="1"/>
    </location>
</feature>
<evidence type="ECO:0000259" key="5">
    <source>
        <dbReference type="PROSITE" id="PS51007"/>
    </source>
</evidence>
<dbReference type="InterPro" id="IPR036909">
    <property type="entry name" value="Cyt_c-like_dom_sf"/>
</dbReference>
<accession>A0A848LZ46</accession>
<evidence type="ECO:0000256" key="1">
    <source>
        <dbReference type="ARBA" id="ARBA00022617"/>
    </source>
</evidence>
<evidence type="ECO:0000256" key="4">
    <source>
        <dbReference type="PROSITE-ProRule" id="PRU00433"/>
    </source>
</evidence>
<dbReference type="GO" id="GO:0009055">
    <property type="term" value="F:electron transfer activity"/>
    <property type="evidence" value="ECO:0007669"/>
    <property type="project" value="InterPro"/>
</dbReference>
<dbReference type="SUPFAM" id="SSF46626">
    <property type="entry name" value="Cytochrome c"/>
    <property type="match status" value="2"/>
</dbReference>
<evidence type="ECO:0000256" key="2">
    <source>
        <dbReference type="ARBA" id="ARBA00022723"/>
    </source>
</evidence>
<evidence type="ECO:0000256" key="3">
    <source>
        <dbReference type="ARBA" id="ARBA00023004"/>
    </source>
</evidence>
<sequence>PVAAPAKPAAPAVDAEAVARGRYLAESVLGCVSCHTDRDATRYGGPLRGTALAGACYGKEWGLPGRVCAPNITSDPEHGIGRWTDAELLSALREGYGRDGRTLFPMMPYSEWRTLSDDDARAVVAYLRQVPPVPRSVPRTELPPEVQAGIQSLASRLPGPVPAPADDAVSRGRYLTTIAQCAFCHGGMDEPPQPFAGGLPVPTPYGEEKAPALLPHGPILKGLSEDAFVARFTAWREVASAPSVEGRVNKLAMPWLSFAGMREEDLRAVYRYLQTFAVTARQGG</sequence>
<feature type="domain" description="Cytochrome c" evidence="5">
    <location>
        <begin position="167"/>
        <end position="277"/>
    </location>
</feature>
<gene>
    <name evidence="6" type="ORF">HG543_50940</name>
</gene>
<proteinExistence type="predicted"/>
<dbReference type="InterPro" id="IPR051459">
    <property type="entry name" value="Cytochrome_c-type_DH"/>
</dbReference>
<protein>
    <submittedName>
        <fullName evidence="6">C-type cytochrome</fullName>
    </submittedName>
</protein>
<dbReference type="PANTHER" id="PTHR35008">
    <property type="entry name" value="BLL4482 PROTEIN-RELATED"/>
    <property type="match status" value="1"/>
</dbReference>
<evidence type="ECO:0000313" key="7">
    <source>
        <dbReference type="Proteomes" id="UP000518300"/>
    </source>
</evidence>
<keyword evidence="1 4" id="KW-0349">Heme</keyword>
<dbReference type="Proteomes" id="UP000518300">
    <property type="component" value="Unassembled WGS sequence"/>
</dbReference>
<reference evidence="6 7" key="1">
    <citation type="submission" date="2020-04" db="EMBL/GenBank/DDBJ databases">
        <title>Draft genome of Pyxidicoccus fallax type strain.</title>
        <authorList>
            <person name="Whitworth D.E."/>
        </authorList>
    </citation>
    <scope>NUCLEOTIDE SEQUENCE [LARGE SCALE GENOMIC DNA]</scope>
    <source>
        <strain evidence="6 7">DSM 14698</strain>
    </source>
</reference>
<keyword evidence="7" id="KW-1185">Reference proteome</keyword>
<keyword evidence="3 4" id="KW-0408">Iron</keyword>
<feature type="domain" description="Cytochrome c" evidence="5">
    <location>
        <begin position="16"/>
        <end position="131"/>
    </location>
</feature>
<dbReference type="GO" id="GO:0046872">
    <property type="term" value="F:metal ion binding"/>
    <property type="evidence" value="ECO:0007669"/>
    <property type="project" value="UniProtKB-KW"/>
</dbReference>
<evidence type="ECO:0000313" key="6">
    <source>
        <dbReference type="EMBL" id="NMO23126.1"/>
    </source>
</evidence>
<dbReference type="Gene3D" id="1.10.760.10">
    <property type="entry name" value="Cytochrome c-like domain"/>
    <property type="match status" value="2"/>
</dbReference>
<organism evidence="6 7">
    <name type="scientific">Pyxidicoccus fallax</name>
    <dbReference type="NCBI Taxonomy" id="394095"/>
    <lineage>
        <taxon>Bacteria</taxon>
        <taxon>Pseudomonadati</taxon>
        <taxon>Myxococcota</taxon>
        <taxon>Myxococcia</taxon>
        <taxon>Myxococcales</taxon>
        <taxon>Cystobacterineae</taxon>
        <taxon>Myxococcaceae</taxon>
        <taxon>Pyxidicoccus</taxon>
    </lineage>
</organism>
<dbReference type="AlphaFoldDB" id="A0A848LZ46"/>
<dbReference type="InterPro" id="IPR009056">
    <property type="entry name" value="Cyt_c-like_dom"/>
</dbReference>
<dbReference type="Pfam" id="PF00034">
    <property type="entry name" value="Cytochrom_C"/>
    <property type="match status" value="1"/>
</dbReference>
<dbReference type="RefSeq" id="WP_169352234.1">
    <property type="nucleotide sequence ID" value="NZ_JABBJJ010000536.1"/>
</dbReference>
<keyword evidence="2 4" id="KW-0479">Metal-binding</keyword>
<name>A0A848LZ46_9BACT</name>
<dbReference type="EMBL" id="JABBJJ010000536">
    <property type="protein sequence ID" value="NMO23126.1"/>
    <property type="molecule type" value="Genomic_DNA"/>
</dbReference>
<comment type="caution">
    <text evidence="6">The sequence shown here is derived from an EMBL/GenBank/DDBJ whole genome shotgun (WGS) entry which is preliminary data.</text>
</comment>
<dbReference type="GO" id="GO:0020037">
    <property type="term" value="F:heme binding"/>
    <property type="evidence" value="ECO:0007669"/>
    <property type="project" value="InterPro"/>
</dbReference>
<dbReference type="PROSITE" id="PS51007">
    <property type="entry name" value="CYTC"/>
    <property type="match status" value="2"/>
</dbReference>